<reference evidence="2" key="1">
    <citation type="journal article" date="2023" name="G3 (Bethesda)">
        <title>Genome assembly and association tests identify interacting loci associated with vigor, precocity, and sex in interspecific pistachio rootstocks.</title>
        <authorList>
            <person name="Palmer W."/>
            <person name="Jacygrad E."/>
            <person name="Sagayaradj S."/>
            <person name="Cavanaugh K."/>
            <person name="Han R."/>
            <person name="Bertier L."/>
            <person name="Beede B."/>
            <person name="Kafkas S."/>
            <person name="Golino D."/>
            <person name="Preece J."/>
            <person name="Michelmore R."/>
        </authorList>
    </citation>
    <scope>NUCLEOTIDE SEQUENCE [LARGE SCALE GENOMIC DNA]</scope>
</reference>
<sequence length="36" mass="4139">MHFAGAHCADLGAINRTSNPQWLVQQREEEEKITEK</sequence>
<accession>A0ACC0YSB7</accession>
<proteinExistence type="predicted"/>
<comment type="caution">
    <text evidence="1">The sequence shown here is derived from an EMBL/GenBank/DDBJ whole genome shotgun (WGS) entry which is preliminary data.</text>
</comment>
<name>A0ACC0YSB7_9ROSI</name>
<evidence type="ECO:0000313" key="2">
    <source>
        <dbReference type="Proteomes" id="UP001163603"/>
    </source>
</evidence>
<evidence type="ECO:0000313" key="1">
    <source>
        <dbReference type="EMBL" id="KAJ0040398.1"/>
    </source>
</evidence>
<protein>
    <submittedName>
        <fullName evidence="1">Uncharacterized protein</fullName>
    </submittedName>
</protein>
<gene>
    <name evidence="1" type="ORF">Pint_27648</name>
</gene>
<dbReference type="EMBL" id="CM047740">
    <property type="protein sequence ID" value="KAJ0040398.1"/>
    <property type="molecule type" value="Genomic_DNA"/>
</dbReference>
<keyword evidence="2" id="KW-1185">Reference proteome</keyword>
<organism evidence="1 2">
    <name type="scientific">Pistacia integerrima</name>
    <dbReference type="NCBI Taxonomy" id="434235"/>
    <lineage>
        <taxon>Eukaryota</taxon>
        <taxon>Viridiplantae</taxon>
        <taxon>Streptophyta</taxon>
        <taxon>Embryophyta</taxon>
        <taxon>Tracheophyta</taxon>
        <taxon>Spermatophyta</taxon>
        <taxon>Magnoliopsida</taxon>
        <taxon>eudicotyledons</taxon>
        <taxon>Gunneridae</taxon>
        <taxon>Pentapetalae</taxon>
        <taxon>rosids</taxon>
        <taxon>malvids</taxon>
        <taxon>Sapindales</taxon>
        <taxon>Anacardiaceae</taxon>
        <taxon>Pistacia</taxon>
    </lineage>
</organism>
<dbReference type="Proteomes" id="UP001163603">
    <property type="component" value="Chromosome 5"/>
</dbReference>